<dbReference type="Proteomes" id="UP001185092">
    <property type="component" value="Unassembled WGS sequence"/>
</dbReference>
<feature type="compositionally biased region" description="Basic residues" evidence="2">
    <location>
        <begin position="513"/>
        <end position="529"/>
    </location>
</feature>
<feature type="region of interest" description="Disordered" evidence="2">
    <location>
        <begin position="629"/>
        <end position="663"/>
    </location>
</feature>
<gene>
    <name evidence="4" type="ORF">HNQ88_004039</name>
</gene>
<protein>
    <recommendedName>
        <fullName evidence="3">Transglutaminase-like domain-containing protein</fullName>
    </recommendedName>
</protein>
<dbReference type="Gene3D" id="3.10.620.30">
    <property type="match status" value="1"/>
</dbReference>
<evidence type="ECO:0000256" key="1">
    <source>
        <dbReference type="SAM" id="Coils"/>
    </source>
</evidence>
<evidence type="ECO:0000313" key="4">
    <source>
        <dbReference type="EMBL" id="MDR6240963.1"/>
    </source>
</evidence>
<organism evidence="4 5">
    <name type="scientific">Aureibacter tunicatorum</name>
    <dbReference type="NCBI Taxonomy" id="866807"/>
    <lineage>
        <taxon>Bacteria</taxon>
        <taxon>Pseudomonadati</taxon>
        <taxon>Bacteroidota</taxon>
        <taxon>Cytophagia</taxon>
        <taxon>Cytophagales</taxon>
        <taxon>Persicobacteraceae</taxon>
        <taxon>Aureibacter</taxon>
    </lineage>
</organism>
<sequence length="763" mass="86232">MKAKFKRPLKDGVEFNSYFSFPDHKEDFPTMQADYFQIVDLMKDLILKTQSQTAKIAKRLNGESLGEICENIYDFIYNHVQYKEDEKGWEVLHTPDRIWFKRFTGVDCDDYTILASSILLNLGISHALRMVAYDNDYQHIYVVVPKFKHSNLDHRSDYYAIDPVVDEFNQEPKYADHPPKHDEIMIPVRVLSGVEQTTEFIPDMNQDIEDMLVGISGVSSNSSFIQAKSSVNLLDEEPDFTDELLLSGLGSNSQDLSPDQVMDGLWDGVKIHLIKTRNTLLSKPVFKQLESGLIQEINHALDNWIDPVQRAKTILLLAEKEEKLEREANQTEGLGFLKKFRKRIWRGIKKTVKRVGKGIKKVSRKIGKSVKRAWTGIKKTAKKVGKAVWTGVKKVGKFLMRFNPVTALARGGVLLAIGGNAFKMAEKLGLAFLSPSEARKHNVDEGAYKKSIEAYKKTYNLFVNIMQGKRSKLDKAIRKGFRKKFKGEISRKMSFDAIKGGGVTMRKSVATSKSKRVNRTVKRSTRRLPSKFPQRRPTGSLFRKRYSLRGIEEEEILTQEELEQEIENEVNRLVTSEGEGLQGLGEPATATTGAAASGFIAKILAFLKSFGGKIFKAAKKIFKKKPLTEEEMKMTPKERRQKRREERKAKREQKKNGKTDIRQKANELINKGENIFHKGQEIYSEGRKIYHDGKNLVNNAKNMIDTSASGGSGSHSSAAQAQLTYESGSKQASSNGMMIVGLALFGGILLSKSKGKDEPEDKK</sequence>
<feature type="region of interest" description="Disordered" evidence="2">
    <location>
        <begin position="508"/>
        <end position="536"/>
    </location>
</feature>
<keyword evidence="1" id="KW-0175">Coiled coil</keyword>
<evidence type="ECO:0000256" key="2">
    <source>
        <dbReference type="SAM" id="MobiDB-lite"/>
    </source>
</evidence>
<dbReference type="InterPro" id="IPR007562">
    <property type="entry name" value="Transglutaminase-like_domain"/>
</dbReference>
<dbReference type="AlphaFoldDB" id="A0AAE3XQM6"/>
<dbReference type="RefSeq" id="WP_309941357.1">
    <property type="nucleotide sequence ID" value="NZ_AP025305.1"/>
</dbReference>
<keyword evidence="5" id="KW-1185">Reference proteome</keyword>
<comment type="caution">
    <text evidence="4">The sequence shown here is derived from an EMBL/GenBank/DDBJ whole genome shotgun (WGS) entry which is preliminary data.</text>
</comment>
<proteinExistence type="predicted"/>
<accession>A0AAE3XQM6</accession>
<dbReference type="Gene3D" id="1.20.120.20">
    <property type="entry name" value="Apolipoprotein"/>
    <property type="match status" value="1"/>
</dbReference>
<reference evidence="4" key="1">
    <citation type="submission" date="2023-07" db="EMBL/GenBank/DDBJ databases">
        <title>Genomic Encyclopedia of Type Strains, Phase IV (KMG-IV): sequencing the most valuable type-strain genomes for metagenomic binning, comparative biology and taxonomic classification.</title>
        <authorList>
            <person name="Goeker M."/>
        </authorList>
    </citation>
    <scope>NUCLEOTIDE SEQUENCE</scope>
    <source>
        <strain evidence="4">DSM 26174</strain>
    </source>
</reference>
<dbReference type="EMBL" id="JAVDQD010000006">
    <property type="protein sequence ID" value="MDR6240963.1"/>
    <property type="molecule type" value="Genomic_DNA"/>
</dbReference>
<feature type="domain" description="Transglutaminase-like" evidence="3">
    <location>
        <begin position="52"/>
        <end position="144"/>
    </location>
</feature>
<evidence type="ECO:0000259" key="3">
    <source>
        <dbReference type="Pfam" id="PF04473"/>
    </source>
</evidence>
<feature type="coiled-coil region" evidence="1">
    <location>
        <begin position="552"/>
        <end position="579"/>
    </location>
</feature>
<name>A0AAE3XQM6_9BACT</name>
<evidence type="ECO:0000313" key="5">
    <source>
        <dbReference type="Proteomes" id="UP001185092"/>
    </source>
</evidence>
<dbReference type="Pfam" id="PF04473">
    <property type="entry name" value="DUF553"/>
    <property type="match status" value="1"/>
</dbReference>